<dbReference type="Pfam" id="PF03976">
    <property type="entry name" value="PPK2"/>
    <property type="match status" value="1"/>
</dbReference>
<evidence type="ECO:0000256" key="1">
    <source>
        <dbReference type="ARBA" id="ARBA00022679"/>
    </source>
</evidence>
<dbReference type="InterPro" id="IPR027417">
    <property type="entry name" value="P-loop_NTPase"/>
</dbReference>
<dbReference type="NCBIfam" id="TIGR03709">
    <property type="entry name" value="PPK2_rel_1"/>
    <property type="match status" value="1"/>
</dbReference>
<dbReference type="InterPro" id="IPR022488">
    <property type="entry name" value="PPK2-related"/>
</dbReference>
<proteinExistence type="predicted"/>
<accession>A0A7C3PH46</accession>
<organism evidence="4">
    <name type="scientific">Oscillatoriales cyanobacterium SpSt-418</name>
    <dbReference type="NCBI Taxonomy" id="2282169"/>
    <lineage>
        <taxon>Bacteria</taxon>
        <taxon>Bacillati</taxon>
        <taxon>Cyanobacteriota</taxon>
        <taxon>Cyanophyceae</taxon>
        <taxon>Oscillatoriophycideae</taxon>
        <taxon>Oscillatoriales</taxon>
    </lineage>
</organism>
<dbReference type="GO" id="GO:0006797">
    <property type="term" value="P:polyphosphate metabolic process"/>
    <property type="evidence" value="ECO:0007669"/>
    <property type="project" value="InterPro"/>
</dbReference>
<gene>
    <name evidence="4" type="ORF">ENR64_14300</name>
</gene>
<dbReference type="PANTHER" id="PTHR34383">
    <property type="entry name" value="POLYPHOSPHATE:AMP PHOSPHOTRANSFERASE-RELATED"/>
    <property type="match status" value="1"/>
</dbReference>
<dbReference type="EMBL" id="DSRU01000215">
    <property type="protein sequence ID" value="HFM98898.1"/>
    <property type="molecule type" value="Genomic_DNA"/>
</dbReference>
<dbReference type="InterPro" id="IPR016898">
    <property type="entry name" value="Polyphosphate_phosphotransfera"/>
</dbReference>
<protein>
    <submittedName>
        <fullName evidence="4">Polyphosphate kinase 2 family protein</fullName>
    </submittedName>
</protein>
<dbReference type="PANTHER" id="PTHR34383:SF3">
    <property type="entry name" value="POLYPHOSPHATE:AMP PHOSPHOTRANSFERASE"/>
    <property type="match status" value="1"/>
</dbReference>
<dbReference type="Gene3D" id="3.40.50.300">
    <property type="entry name" value="P-loop containing nucleotide triphosphate hydrolases"/>
    <property type="match status" value="1"/>
</dbReference>
<reference evidence="4" key="1">
    <citation type="journal article" date="2020" name="mSystems">
        <title>Genome- and Community-Level Interaction Insights into Carbon Utilization and Element Cycling Functions of Hydrothermarchaeota in Hydrothermal Sediment.</title>
        <authorList>
            <person name="Zhou Z."/>
            <person name="Liu Y."/>
            <person name="Xu W."/>
            <person name="Pan J."/>
            <person name="Luo Z.H."/>
            <person name="Li M."/>
        </authorList>
    </citation>
    <scope>NUCLEOTIDE SEQUENCE [LARGE SCALE GENOMIC DNA]</scope>
    <source>
        <strain evidence="4">SpSt-418</strain>
    </source>
</reference>
<keyword evidence="2 4" id="KW-0418">Kinase</keyword>
<dbReference type="PIRSF" id="PIRSF028756">
    <property type="entry name" value="PPK2_prd"/>
    <property type="match status" value="1"/>
</dbReference>
<dbReference type="SUPFAM" id="SSF52540">
    <property type="entry name" value="P-loop containing nucleoside triphosphate hydrolases"/>
    <property type="match status" value="1"/>
</dbReference>
<comment type="caution">
    <text evidence="4">The sequence shown here is derived from an EMBL/GenBank/DDBJ whole genome shotgun (WGS) entry which is preliminary data.</text>
</comment>
<evidence type="ECO:0000313" key="4">
    <source>
        <dbReference type="EMBL" id="HFM98898.1"/>
    </source>
</evidence>
<evidence type="ECO:0000256" key="2">
    <source>
        <dbReference type="ARBA" id="ARBA00022777"/>
    </source>
</evidence>
<dbReference type="GO" id="GO:0008976">
    <property type="term" value="F:polyphosphate kinase activity"/>
    <property type="evidence" value="ECO:0007669"/>
    <property type="project" value="InterPro"/>
</dbReference>
<name>A0A7C3PH46_9CYAN</name>
<dbReference type="AlphaFoldDB" id="A0A7C3PH46"/>
<evidence type="ECO:0000259" key="3">
    <source>
        <dbReference type="Pfam" id="PF03976"/>
    </source>
</evidence>
<keyword evidence="1" id="KW-0808">Transferase</keyword>
<dbReference type="InterPro" id="IPR022300">
    <property type="entry name" value="PPK2-rel_1"/>
</dbReference>
<feature type="domain" description="Polyphosphate kinase-2-related" evidence="3">
    <location>
        <begin position="30"/>
        <end position="261"/>
    </location>
</feature>
<sequence length="287" mass="33690">MDYSPFLVKPGSKVSLKDFDPRYTGKFQDKTEAQGKLQAGVQQLGIYQDVLYAQNTYALLIIFQAIDAAGKDSTIKHVMSGVNPQGCQVYSFKAPSAEELDHDYLWRSMKALPERGRIGIFNRSYYEEVLVVRVHPELLAKQQLPELPEGDRIWQQRFEEINHFEKYLVNNGIIVLKFFLNVSKAEQKKRFLERINRPEKNWKFEMGDVNERQRWDEYIRAYEDTFSNTSTEWAPWHIIPADHKWFTRLAVANLICDRLKSLNLNYPSVSAEHRQRLLEAKEQLENE</sequence>